<keyword evidence="2" id="KW-0808">Transferase</keyword>
<feature type="domain" description="N-acetyltransferase" evidence="1">
    <location>
        <begin position="8"/>
        <end position="148"/>
    </location>
</feature>
<evidence type="ECO:0000313" key="2">
    <source>
        <dbReference type="EMBL" id="PRD57169.1"/>
    </source>
</evidence>
<dbReference type="GO" id="GO:0016747">
    <property type="term" value="F:acyltransferase activity, transferring groups other than amino-acyl groups"/>
    <property type="evidence" value="ECO:0007669"/>
    <property type="project" value="InterPro"/>
</dbReference>
<gene>
    <name evidence="2" type="ORF">C5749_08190</name>
</gene>
<dbReference type="EMBL" id="PVBS01000001">
    <property type="protein sequence ID" value="PRD57169.1"/>
    <property type="molecule type" value="Genomic_DNA"/>
</dbReference>
<accession>A0A2S9JV68</accession>
<dbReference type="RefSeq" id="WP_105724701.1">
    <property type="nucleotide sequence ID" value="NZ_PVBS01000001.1"/>
</dbReference>
<sequence length="148" mass="17056">MRIKYFIKAFKELDTTELYHILKLRNEVFVVEQRCVYQDTDDKDLVSYHLMCFVDDNLAGYTRLLPAGISYDEVSIGRVVVGPKFRGLKLGWQLMEKSIASCKELFGSSTIRIGAQVYLIKFYNGLGFAEIGEPYDEDGIPHIEMIRE</sequence>
<dbReference type="Gene3D" id="3.40.630.30">
    <property type="match status" value="1"/>
</dbReference>
<dbReference type="CDD" id="cd04301">
    <property type="entry name" value="NAT_SF"/>
    <property type="match status" value="1"/>
</dbReference>
<keyword evidence="3" id="KW-1185">Reference proteome</keyword>
<dbReference type="Pfam" id="PF13673">
    <property type="entry name" value="Acetyltransf_10"/>
    <property type="match status" value="1"/>
</dbReference>
<dbReference type="AlphaFoldDB" id="A0A2S9JV68"/>
<dbReference type="InterPro" id="IPR016181">
    <property type="entry name" value="Acyl_CoA_acyltransferase"/>
</dbReference>
<dbReference type="OrthoDB" id="9796171at2"/>
<dbReference type="InterPro" id="IPR000182">
    <property type="entry name" value="GNAT_dom"/>
</dbReference>
<evidence type="ECO:0000313" key="3">
    <source>
        <dbReference type="Proteomes" id="UP000238642"/>
    </source>
</evidence>
<reference evidence="2 3" key="1">
    <citation type="submission" date="2018-02" db="EMBL/GenBank/DDBJ databases">
        <title>The draft genome of Sphingobacterium gobiense H7.</title>
        <authorList>
            <person name="Li L."/>
            <person name="Liu L."/>
            <person name="Zhang X."/>
            <person name="Wang T."/>
            <person name="Liang L."/>
        </authorList>
    </citation>
    <scope>NUCLEOTIDE SEQUENCE [LARGE SCALE GENOMIC DNA]</scope>
    <source>
        <strain evidence="2 3">ACCC 05757</strain>
    </source>
</reference>
<dbReference type="Proteomes" id="UP000238642">
    <property type="component" value="Unassembled WGS sequence"/>
</dbReference>
<dbReference type="SUPFAM" id="SSF55729">
    <property type="entry name" value="Acyl-CoA N-acyltransferases (Nat)"/>
    <property type="match status" value="1"/>
</dbReference>
<proteinExistence type="predicted"/>
<name>A0A2S9JV68_9SPHI</name>
<organism evidence="2 3">
    <name type="scientific">Sphingobacterium gobiense</name>
    <dbReference type="NCBI Taxonomy" id="1382456"/>
    <lineage>
        <taxon>Bacteria</taxon>
        <taxon>Pseudomonadati</taxon>
        <taxon>Bacteroidota</taxon>
        <taxon>Sphingobacteriia</taxon>
        <taxon>Sphingobacteriales</taxon>
        <taxon>Sphingobacteriaceae</taxon>
        <taxon>Sphingobacterium</taxon>
    </lineage>
</organism>
<evidence type="ECO:0000259" key="1">
    <source>
        <dbReference type="PROSITE" id="PS51186"/>
    </source>
</evidence>
<dbReference type="PROSITE" id="PS51186">
    <property type="entry name" value="GNAT"/>
    <property type="match status" value="1"/>
</dbReference>
<comment type="caution">
    <text evidence="2">The sequence shown here is derived from an EMBL/GenBank/DDBJ whole genome shotgun (WGS) entry which is preliminary data.</text>
</comment>
<protein>
    <submittedName>
        <fullName evidence="2">GNAT family N-acetyltransferase</fullName>
    </submittedName>
</protein>